<gene>
    <name evidence="1" type="ORF">PHMEG_00025861</name>
</gene>
<comment type="caution">
    <text evidence="1">The sequence shown here is derived from an EMBL/GenBank/DDBJ whole genome shotgun (WGS) entry which is preliminary data.</text>
</comment>
<keyword evidence="1" id="KW-0548">Nucleotidyltransferase</keyword>
<evidence type="ECO:0000313" key="2">
    <source>
        <dbReference type="Proteomes" id="UP000198211"/>
    </source>
</evidence>
<protein>
    <submittedName>
        <fullName evidence="1">Reverse transcriptase</fullName>
    </submittedName>
</protein>
<proteinExistence type="predicted"/>
<name>A0A225VB08_9STRA</name>
<evidence type="ECO:0000313" key="1">
    <source>
        <dbReference type="EMBL" id="OWZ02555.1"/>
    </source>
</evidence>
<organism evidence="1 2">
    <name type="scientific">Phytophthora megakarya</name>
    <dbReference type="NCBI Taxonomy" id="4795"/>
    <lineage>
        <taxon>Eukaryota</taxon>
        <taxon>Sar</taxon>
        <taxon>Stramenopiles</taxon>
        <taxon>Oomycota</taxon>
        <taxon>Peronosporomycetes</taxon>
        <taxon>Peronosporales</taxon>
        <taxon>Peronosporaceae</taxon>
        <taxon>Phytophthora</taxon>
    </lineage>
</organism>
<sequence>MHRLRELMRQAVWTVANVQLSSLRAVVQPDCTKQGAIEPGLMTRARGYNNPIKDHSSMVGPGRNASEFGIHKKKRRRKHKTLRKSRSGIETLHDTSANSGRRDVARLDVGLYWYQYEKMELEDPPTDTPELISLPVMSWKRFAKDLMTSEAEELRQLFTGSATESEDTLSAYSKKERFEEQSWDSLKSSPYYEILREHRDVLPDEIPTELPQENGIQHEIDLVPGTKYCVTRQ</sequence>
<dbReference type="Proteomes" id="UP000198211">
    <property type="component" value="Unassembled WGS sequence"/>
</dbReference>
<accession>A0A225VB08</accession>
<dbReference type="EMBL" id="NBNE01006091">
    <property type="protein sequence ID" value="OWZ02555.1"/>
    <property type="molecule type" value="Genomic_DNA"/>
</dbReference>
<dbReference type="OrthoDB" id="108449at2759"/>
<keyword evidence="1" id="KW-0808">Transferase</keyword>
<reference evidence="2" key="1">
    <citation type="submission" date="2017-03" db="EMBL/GenBank/DDBJ databases">
        <title>Phytopthora megakarya and P. palmivora, two closely related causual agents of cacao black pod achieved similar genome size and gene model numbers by different mechanisms.</title>
        <authorList>
            <person name="Ali S."/>
            <person name="Shao J."/>
            <person name="Larry D.J."/>
            <person name="Kronmiller B."/>
            <person name="Shen D."/>
            <person name="Strem M.D."/>
            <person name="Melnick R.L."/>
            <person name="Guiltinan M.J."/>
            <person name="Tyler B.M."/>
            <person name="Meinhardt L.W."/>
            <person name="Bailey B.A."/>
        </authorList>
    </citation>
    <scope>NUCLEOTIDE SEQUENCE [LARGE SCALE GENOMIC DNA]</scope>
    <source>
        <strain evidence="2">zdho120</strain>
    </source>
</reference>
<keyword evidence="1" id="KW-0695">RNA-directed DNA polymerase</keyword>
<keyword evidence="2" id="KW-1185">Reference proteome</keyword>
<dbReference type="GO" id="GO:0003964">
    <property type="term" value="F:RNA-directed DNA polymerase activity"/>
    <property type="evidence" value="ECO:0007669"/>
    <property type="project" value="UniProtKB-KW"/>
</dbReference>
<dbReference type="AlphaFoldDB" id="A0A225VB08"/>